<dbReference type="AlphaFoldDB" id="A0A913ZV14"/>
<sequence length="193" mass="20751">MRGNTSQPLTGYTTDVGIIGTRVPDYGTNSPIAGKLETGEVAGIAVGALAAFTVLIVAVAFLWRKRIRKPKELKGPDIVLDTVGAHYVNHTFANHLSDTSGTAQSQGDSDNAPPVYYSHVITKIHADEGATLPVSPQNDKDGDSGWVDNEVYGCESFPIEIEARNKDRDGQTNGQPPITMEGKPGWVENIIYE</sequence>
<name>A0A913ZV14_PATMI</name>
<reference evidence="3" key="1">
    <citation type="submission" date="2022-11" db="UniProtKB">
        <authorList>
            <consortium name="EnsemblMetazoa"/>
        </authorList>
    </citation>
    <scope>IDENTIFICATION</scope>
</reference>
<evidence type="ECO:0000256" key="1">
    <source>
        <dbReference type="SAM" id="MobiDB-lite"/>
    </source>
</evidence>
<accession>A0A913ZV14</accession>
<dbReference type="GeneID" id="119727330"/>
<dbReference type="CDD" id="cd21699">
    <property type="entry name" value="JMTM_APP_like"/>
    <property type="match status" value="1"/>
</dbReference>
<keyword evidence="2" id="KW-1133">Transmembrane helix</keyword>
<feature type="transmembrane region" description="Helical" evidence="2">
    <location>
        <begin position="41"/>
        <end position="63"/>
    </location>
</feature>
<evidence type="ECO:0000313" key="3">
    <source>
        <dbReference type="EnsemblMetazoa" id="XP_038055110.1"/>
    </source>
</evidence>
<keyword evidence="4" id="KW-1185">Reference proteome</keyword>
<keyword evidence="2" id="KW-0472">Membrane</keyword>
<dbReference type="Proteomes" id="UP000887568">
    <property type="component" value="Unplaced"/>
</dbReference>
<proteinExistence type="predicted"/>
<evidence type="ECO:0000313" key="4">
    <source>
        <dbReference type="Proteomes" id="UP000887568"/>
    </source>
</evidence>
<dbReference type="EnsemblMetazoa" id="XM_038199182.1">
    <property type="protein sequence ID" value="XP_038055110.1"/>
    <property type="gene ID" value="LOC119727330"/>
</dbReference>
<evidence type="ECO:0000256" key="2">
    <source>
        <dbReference type="SAM" id="Phobius"/>
    </source>
</evidence>
<feature type="region of interest" description="Disordered" evidence="1">
    <location>
        <begin position="163"/>
        <end position="184"/>
    </location>
</feature>
<protein>
    <submittedName>
        <fullName evidence="3">Uncharacterized protein</fullName>
    </submittedName>
</protein>
<dbReference type="RefSeq" id="XP_038055110.1">
    <property type="nucleotide sequence ID" value="XM_038199182.1"/>
</dbReference>
<keyword evidence="2" id="KW-0812">Transmembrane</keyword>
<organism evidence="3 4">
    <name type="scientific">Patiria miniata</name>
    <name type="common">Bat star</name>
    <name type="synonym">Asterina miniata</name>
    <dbReference type="NCBI Taxonomy" id="46514"/>
    <lineage>
        <taxon>Eukaryota</taxon>
        <taxon>Metazoa</taxon>
        <taxon>Echinodermata</taxon>
        <taxon>Eleutherozoa</taxon>
        <taxon>Asterozoa</taxon>
        <taxon>Asteroidea</taxon>
        <taxon>Valvatacea</taxon>
        <taxon>Valvatida</taxon>
        <taxon>Asterinidae</taxon>
        <taxon>Patiria</taxon>
    </lineage>
</organism>